<accession>A0AAV9PD91</accession>
<comment type="caution">
    <text evidence="2">The sequence shown here is derived from an EMBL/GenBank/DDBJ whole genome shotgun (WGS) entry which is preliminary data.</text>
</comment>
<evidence type="ECO:0000313" key="2">
    <source>
        <dbReference type="EMBL" id="KAK5171210.1"/>
    </source>
</evidence>
<dbReference type="PANTHER" id="PTHR23149">
    <property type="entry name" value="G PATCH DOMAIN CONTAINING PROTEIN"/>
    <property type="match status" value="1"/>
</dbReference>
<feature type="compositionally biased region" description="Basic and acidic residues" evidence="1">
    <location>
        <begin position="326"/>
        <end position="348"/>
    </location>
</feature>
<dbReference type="EMBL" id="JAVRRT010000006">
    <property type="protein sequence ID" value="KAK5171210.1"/>
    <property type="molecule type" value="Genomic_DNA"/>
</dbReference>
<reference evidence="2 3" key="1">
    <citation type="submission" date="2023-08" db="EMBL/GenBank/DDBJ databases">
        <title>Black Yeasts Isolated from many extreme environments.</title>
        <authorList>
            <person name="Coleine C."/>
            <person name="Stajich J.E."/>
            <person name="Selbmann L."/>
        </authorList>
    </citation>
    <scope>NUCLEOTIDE SEQUENCE [LARGE SCALE GENOMIC DNA]</scope>
    <source>
        <strain evidence="2 3">CCFEE 5935</strain>
    </source>
</reference>
<evidence type="ECO:0000256" key="1">
    <source>
        <dbReference type="SAM" id="MobiDB-lite"/>
    </source>
</evidence>
<dbReference type="RefSeq" id="XP_064660238.1">
    <property type="nucleotide sequence ID" value="XM_064801608.1"/>
</dbReference>
<gene>
    <name evidence="2" type="ORF">LTR77_004354</name>
</gene>
<dbReference type="AlphaFoldDB" id="A0AAV9PD91"/>
<feature type="region of interest" description="Disordered" evidence="1">
    <location>
        <begin position="99"/>
        <end position="260"/>
    </location>
</feature>
<evidence type="ECO:0000313" key="3">
    <source>
        <dbReference type="Proteomes" id="UP001337655"/>
    </source>
</evidence>
<dbReference type="PANTHER" id="PTHR23149:SF33">
    <property type="entry name" value="PROTEIN TMA23"/>
    <property type="match status" value="1"/>
</dbReference>
<sequence length="439" mass="49344">MDASAYLRKQGWRGEGHSLDHTDRGIKRPLLVSKKVDVLGVGLNKHTSVSDQWWLRAFDQGLKNLGSGQEISLAQIQKHGVYRGGLYANFVKGEKLEGSIGNSLLPTPDTTSETDTESSSEQESTSEMAASSIPPEGESRKRKALHEPDEKATKMARVPGKKRTRDENGKLIKERPKEVRARRKQERSQKLREKMASMPPKEVDPAQAEAKRIRESVDRRAATLVREAQRRGIIPQGPQAPHRGRGDPGMTGANATPMSGNLDADLQEVVERAGLQDGYKPPKKGGGSEKTKKLDRLKVTRELKRAAKAYIMSQETPQAHEALAAQKEREKEKRRERRLKEEQKKAAVEQVEAEKKAVKAARKARHKERRDASRAARDAVTIAEYQEALANGEKVKARIVFQNIPPKKLERYRERASEKGMDLEQYILRREEKAAAKRT</sequence>
<feature type="compositionally biased region" description="Basic and acidic residues" evidence="1">
    <location>
        <begin position="286"/>
        <end position="305"/>
    </location>
</feature>
<feature type="region of interest" description="Disordered" evidence="1">
    <location>
        <begin position="272"/>
        <end position="348"/>
    </location>
</feature>
<protein>
    <submittedName>
        <fullName evidence="2">Uncharacterized protein</fullName>
    </submittedName>
</protein>
<feature type="compositionally biased region" description="Low complexity" evidence="1">
    <location>
        <begin position="121"/>
        <end position="132"/>
    </location>
</feature>
<name>A0AAV9PD91_9PEZI</name>
<dbReference type="GeneID" id="89925700"/>
<dbReference type="Proteomes" id="UP001337655">
    <property type="component" value="Unassembled WGS sequence"/>
</dbReference>
<keyword evidence="3" id="KW-1185">Reference proteome</keyword>
<feature type="compositionally biased region" description="Basic and acidic residues" evidence="1">
    <location>
        <begin position="186"/>
        <end position="221"/>
    </location>
</feature>
<dbReference type="InterPro" id="IPR050656">
    <property type="entry name" value="PINX1"/>
</dbReference>
<feature type="compositionally biased region" description="Basic and acidic residues" evidence="1">
    <location>
        <begin position="164"/>
        <end position="179"/>
    </location>
</feature>
<organism evidence="2 3">
    <name type="scientific">Saxophila tyrrhenica</name>
    <dbReference type="NCBI Taxonomy" id="1690608"/>
    <lineage>
        <taxon>Eukaryota</taxon>
        <taxon>Fungi</taxon>
        <taxon>Dikarya</taxon>
        <taxon>Ascomycota</taxon>
        <taxon>Pezizomycotina</taxon>
        <taxon>Dothideomycetes</taxon>
        <taxon>Dothideomycetidae</taxon>
        <taxon>Mycosphaerellales</taxon>
        <taxon>Extremaceae</taxon>
        <taxon>Saxophila</taxon>
    </lineage>
</organism>
<proteinExistence type="predicted"/>